<sequence>MADKKRPTKGECSKELEELRKYGNKAAKGLFSSKESSSFDENELASGNTDLLEKTDAELFPDEVDEYTKEERKPRIIVDNSSKDPSG</sequence>
<evidence type="ECO:0000256" key="1">
    <source>
        <dbReference type="SAM" id="MobiDB-lite"/>
    </source>
</evidence>
<evidence type="ECO:0000313" key="2">
    <source>
        <dbReference type="EMBL" id="VAW87629.1"/>
    </source>
</evidence>
<name>A0A3B0ZNC7_9ZZZZ</name>
<proteinExistence type="predicted"/>
<feature type="region of interest" description="Disordered" evidence="1">
    <location>
        <begin position="31"/>
        <end position="87"/>
    </location>
</feature>
<feature type="compositionally biased region" description="Basic and acidic residues" evidence="1">
    <location>
        <begin position="66"/>
        <end position="76"/>
    </location>
</feature>
<reference evidence="2" key="1">
    <citation type="submission" date="2018-06" db="EMBL/GenBank/DDBJ databases">
        <authorList>
            <person name="Zhirakovskaya E."/>
        </authorList>
    </citation>
    <scope>NUCLEOTIDE SEQUENCE</scope>
</reference>
<protein>
    <submittedName>
        <fullName evidence="2">Uncharacterized protein</fullName>
    </submittedName>
</protein>
<organism evidence="2">
    <name type="scientific">hydrothermal vent metagenome</name>
    <dbReference type="NCBI Taxonomy" id="652676"/>
    <lineage>
        <taxon>unclassified sequences</taxon>
        <taxon>metagenomes</taxon>
        <taxon>ecological metagenomes</taxon>
    </lineage>
</organism>
<accession>A0A3B0ZNC7</accession>
<dbReference type="EMBL" id="UOFP01000192">
    <property type="protein sequence ID" value="VAW87629.1"/>
    <property type="molecule type" value="Genomic_DNA"/>
</dbReference>
<dbReference type="AlphaFoldDB" id="A0A3B0ZNC7"/>
<gene>
    <name evidence="2" type="ORF">MNBD_GAMMA18-55</name>
</gene>